<reference evidence="2" key="1">
    <citation type="submission" date="2021-02" db="EMBL/GenBank/DDBJ databases">
        <authorList>
            <person name="Dougan E. K."/>
            <person name="Rhodes N."/>
            <person name="Thang M."/>
            <person name="Chan C."/>
        </authorList>
    </citation>
    <scope>NUCLEOTIDE SEQUENCE</scope>
</reference>
<dbReference type="Proteomes" id="UP000626109">
    <property type="component" value="Unassembled WGS sequence"/>
</dbReference>
<protein>
    <submittedName>
        <fullName evidence="2">Uncharacterized protein</fullName>
    </submittedName>
</protein>
<accession>A0A813LWX0</accession>
<evidence type="ECO:0000313" key="3">
    <source>
        <dbReference type="Proteomes" id="UP000626109"/>
    </source>
</evidence>
<feature type="compositionally biased region" description="Low complexity" evidence="1">
    <location>
        <begin position="190"/>
        <end position="199"/>
    </location>
</feature>
<feature type="region of interest" description="Disordered" evidence="1">
    <location>
        <begin position="266"/>
        <end position="320"/>
    </location>
</feature>
<dbReference type="Pfam" id="PF07004">
    <property type="entry name" value="SHIPPO-rpt"/>
    <property type="match status" value="1"/>
</dbReference>
<feature type="compositionally biased region" description="Polar residues" evidence="1">
    <location>
        <begin position="110"/>
        <end position="127"/>
    </location>
</feature>
<evidence type="ECO:0000256" key="1">
    <source>
        <dbReference type="SAM" id="MobiDB-lite"/>
    </source>
</evidence>
<feature type="region of interest" description="Disordered" evidence="1">
    <location>
        <begin position="53"/>
        <end position="84"/>
    </location>
</feature>
<dbReference type="EMBL" id="CAJNNW010037244">
    <property type="protein sequence ID" value="CAE8740317.1"/>
    <property type="molecule type" value="Genomic_DNA"/>
</dbReference>
<organism evidence="2 3">
    <name type="scientific">Polarella glacialis</name>
    <name type="common">Dinoflagellate</name>
    <dbReference type="NCBI Taxonomy" id="89957"/>
    <lineage>
        <taxon>Eukaryota</taxon>
        <taxon>Sar</taxon>
        <taxon>Alveolata</taxon>
        <taxon>Dinophyceae</taxon>
        <taxon>Suessiales</taxon>
        <taxon>Suessiaceae</taxon>
        <taxon>Polarella</taxon>
    </lineage>
</organism>
<name>A0A813LWX0_POLGL</name>
<proteinExistence type="predicted"/>
<feature type="compositionally biased region" description="Basic and acidic residues" evidence="1">
    <location>
        <begin position="152"/>
        <end position="179"/>
    </location>
</feature>
<feature type="region of interest" description="Disordered" evidence="1">
    <location>
        <begin position="366"/>
        <end position="502"/>
    </location>
</feature>
<sequence length="502" mass="51866">MKALRRKFLPQGPAATRSRRKKQVKQRVKLLGQDSGGGCNVNLCGGDKAANAAAGTTRTGPISFPKALRPADDFSGASPGPVYDTRRVQVPYVRGGVVGTAGSKPVEQVMGSTTPGSGQYSLTSTLSKKGVAAMGDPPKRRRRPSSAPAGGGRRDRPTSAKSAKETTEETKDEAKETQRVHAPGFSFGTGLRPPLSSGSGSAGRAGFGYMPPSTLGGPAASCRNGAALLGLNAYEIRPDPCTYEVKEKRPSHAYCFARAGRPLGPSAKVDHIGPGSYSTPKLPVGRGSASMPRSLRERPRAQDEEEAAPGPGAYDPSIRAGGGGIESLACTFAKATRPAASDDNEASVSSTQRRRAEIMRAAFAGSCDTSGFSGGAPPTFGSCRAPRFPSQRRPPGGARSRRGGAARSKAPLPGPGPGAFDPALPRGDKRCCVMGSSSRWAPPPKNGGNPGPGAYGNPAENPLNRGSSNGVKLRPRSSGACVNRQVDPGPSPGDYKVYSEFV</sequence>
<feature type="region of interest" description="Disordered" evidence="1">
    <location>
        <begin position="99"/>
        <end position="203"/>
    </location>
</feature>
<feature type="compositionally biased region" description="Low complexity" evidence="1">
    <location>
        <begin position="389"/>
        <end position="398"/>
    </location>
</feature>
<dbReference type="AlphaFoldDB" id="A0A813LWX0"/>
<evidence type="ECO:0000313" key="2">
    <source>
        <dbReference type="EMBL" id="CAE8740317.1"/>
    </source>
</evidence>
<feature type="region of interest" description="Disordered" evidence="1">
    <location>
        <begin position="1"/>
        <end position="25"/>
    </location>
</feature>
<gene>
    <name evidence="2" type="ORF">PGLA2088_LOCUS49983</name>
</gene>
<comment type="caution">
    <text evidence="2">The sequence shown here is derived from an EMBL/GenBank/DDBJ whole genome shotgun (WGS) entry which is preliminary data.</text>
</comment>
<dbReference type="InterPro" id="IPR010736">
    <property type="entry name" value="SHIPPO-rpt"/>
</dbReference>